<evidence type="ECO:0000256" key="11">
    <source>
        <dbReference type="SAM" id="SignalP"/>
    </source>
</evidence>
<dbReference type="AlphaFoldDB" id="A0A1I7XP32"/>
<dbReference type="Proteomes" id="UP000095283">
    <property type="component" value="Unplaced"/>
</dbReference>
<evidence type="ECO:0000256" key="7">
    <source>
        <dbReference type="ARBA" id="ARBA00022927"/>
    </source>
</evidence>
<comment type="similarity">
    <text evidence="2 10">Belongs to the GPI inositol-deacylase family.</text>
</comment>
<feature type="signal peptide" evidence="11">
    <location>
        <begin position="1"/>
        <end position="21"/>
    </location>
</feature>
<keyword evidence="11" id="KW-0732">Signal</keyword>
<dbReference type="SUPFAM" id="SSF53474">
    <property type="entry name" value="alpha/beta-Hydrolases"/>
    <property type="match status" value="1"/>
</dbReference>
<evidence type="ECO:0000256" key="9">
    <source>
        <dbReference type="ARBA" id="ARBA00023136"/>
    </source>
</evidence>
<dbReference type="EC" id="3.1.-.-" evidence="10"/>
<evidence type="ECO:0000256" key="5">
    <source>
        <dbReference type="ARBA" id="ARBA00022801"/>
    </source>
</evidence>
<keyword evidence="9 10" id="KW-0472">Membrane</keyword>
<sequence>MYYASPVFAVLLLFTIYAVHKDIHSDNGCKMTYMWRWINLLPFEVEGNLISKYYLYRYVEGPLNERTLQILPNDIPVLFVPGSGGSAKQVRSMASIMMNKTEMRNAPFRMHFFAVDFAELILVGHSFGGTIVYSLPAHPEFDTSMMDLVITLAAPLSAPPIVMDKSMAEFYNSMDQIWHLQIDELKSTALVSYSGGEKDFQVPDHLAAITHSKTFNTYYV</sequence>
<evidence type="ECO:0000259" key="12">
    <source>
        <dbReference type="Pfam" id="PF07819"/>
    </source>
</evidence>
<evidence type="ECO:0000256" key="2">
    <source>
        <dbReference type="ARBA" id="ARBA00006931"/>
    </source>
</evidence>
<organism evidence="13 14">
    <name type="scientific">Heterorhabditis bacteriophora</name>
    <name type="common">Entomopathogenic nematode worm</name>
    <dbReference type="NCBI Taxonomy" id="37862"/>
    <lineage>
        <taxon>Eukaryota</taxon>
        <taxon>Metazoa</taxon>
        <taxon>Ecdysozoa</taxon>
        <taxon>Nematoda</taxon>
        <taxon>Chromadorea</taxon>
        <taxon>Rhabditida</taxon>
        <taxon>Rhabditina</taxon>
        <taxon>Rhabditomorpha</taxon>
        <taxon>Strongyloidea</taxon>
        <taxon>Heterorhabditidae</taxon>
        <taxon>Heterorhabditis</taxon>
    </lineage>
</organism>
<dbReference type="Pfam" id="PF07819">
    <property type="entry name" value="PGAP1"/>
    <property type="match status" value="2"/>
</dbReference>
<reference evidence="14" key="1">
    <citation type="submission" date="2016-11" db="UniProtKB">
        <authorList>
            <consortium name="WormBaseParasite"/>
        </authorList>
    </citation>
    <scope>IDENTIFICATION</scope>
</reference>
<feature type="chain" id="PRO_5009311311" description="GPI inositol-deacylase" evidence="11">
    <location>
        <begin position="22"/>
        <end position="220"/>
    </location>
</feature>
<keyword evidence="5 10" id="KW-0378">Hydrolase</keyword>
<dbReference type="GO" id="GO:0005789">
    <property type="term" value="C:endoplasmic reticulum membrane"/>
    <property type="evidence" value="ECO:0007669"/>
    <property type="project" value="UniProtKB-SubCell"/>
</dbReference>
<dbReference type="GO" id="GO:0006888">
    <property type="term" value="P:endoplasmic reticulum to Golgi vesicle-mediated transport"/>
    <property type="evidence" value="ECO:0007669"/>
    <property type="project" value="TreeGrafter"/>
</dbReference>
<dbReference type="PANTHER" id="PTHR15495:SF7">
    <property type="entry name" value="GPI INOSITOL-DEACYLASE"/>
    <property type="match status" value="1"/>
</dbReference>
<dbReference type="InterPro" id="IPR012908">
    <property type="entry name" value="PGAP1-ab_dom-like"/>
</dbReference>
<evidence type="ECO:0000256" key="3">
    <source>
        <dbReference type="ARBA" id="ARBA00022448"/>
    </source>
</evidence>
<dbReference type="GO" id="GO:0015031">
    <property type="term" value="P:protein transport"/>
    <property type="evidence" value="ECO:0007669"/>
    <property type="project" value="UniProtKB-KW"/>
</dbReference>
<keyword evidence="13" id="KW-1185">Reference proteome</keyword>
<evidence type="ECO:0000313" key="13">
    <source>
        <dbReference type="Proteomes" id="UP000095283"/>
    </source>
</evidence>
<dbReference type="PANTHER" id="PTHR15495">
    <property type="entry name" value="NEGATIVE REGULATOR OF VESICLE FORMATION-RELATED"/>
    <property type="match status" value="1"/>
</dbReference>
<evidence type="ECO:0000256" key="8">
    <source>
        <dbReference type="ARBA" id="ARBA00022989"/>
    </source>
</evidence>
<protein>
    <recommendedName>
        <fullName evidence="10">GPI inositol-deacylase</fullName>
        <ecNumber evidence="10">3.1.-.-</ecNumber>
    </recommendedName>
</protein>
<evidence type="ECO:0000256" key="4">
    <source>
        <dbReference type="ARBA" id="ARBA00022692"/>
    </source>
</evidence>
<dbReference type="GO" id="GO:0050185">
    <property type="term" value="F:phosphatidylinositol deacylase activity"/>
    <property type="evidence" value="ECO:0007669"/>
    <property type="project" value="TreeGrafter"/>
</dbReference>
<evidence type="ECO:0000256" key="10">
    <source>
        <dbReference type="RuleBase" id="RU365011"/>
    </source>
</evidence>
<feature type="domain" description="GPI inositol-deacylase PGAP1-like alpha/beta" evidence="12">
    <location>
        <begin position="73"/>
        <end position="119"/>
    </location>
</feature>
<dbReference type="Gene3D" id="3.40.50.1820">
    <property type="entry name" value="alpha/beta hydrolase"/>
    <property type="match status" value="1"/>
</dbReference>
<proteinExistence type="inferred from homology"/>
<keyword evidence="6 10" id="KW-0256">Endoplasmic reticulum</keyword>
<evidence type="ECO:0000256" key="1">
    <source>
        <dbReference type="ARBA" id="ARBA00004477"/>
    </source>
</evidence>
<name>A0A1I7XP32_HETBA</name>
<keyword evidence="3 10" id="KW-0813">Transport</keyword>
<dbReference type="InterPro" id="IPR029058">
    <property type="entry name" value="AB_hydrolase_fold"/>
</dbReference>
<dbReference type="InterPro" id="IPR039529">
    <property type="entry name" value="PGAP1/BST1"/>
</dbReference>
<accession>A0A1I7XP32</accession>
<comment type="subcellular location">
    <subcellularLocation>
        <location evidence="1">Endoplasmic reticulum membrane</location>
        <topology evidence="1">Multi-pass membrane protein</topology>
    </subcellularLocation>
</comment>
<keyword evidence="8" id="KW-1133">Transmembrane helix</keyword>
<keyword evidence="4" id="KW-0812">Transmembrane</keyword>
<comment type="function">
    <text evidence="10">Involved in inositol deacylation of GPI-anchored proteins which plays important roles in the quality control and ER-associated degradation of GPI-anchored proteins.</text>
</comment>
<feature type="domain" description="GPI inositol-deacylase PGAP1-like alpha/beta" evidence="12">
    <location>
        <begin position="120"/>
        <end position="210"/>
    </location>
</feature>
<evidence type="ECO:0000256" key="6">
    <source>
        <dbReference type="ARBA" id="ARBA00022824"/>
    </source>
</evidence>
<evidence type="ECO:0000313" key="14">
    <source>
        <dbReference type="WBParaSite" id="Hba_19291"/>
    </source>
</evidence>
<dbReference type="GO" id="GO:0006505">
    <property type="term" value="P:GPI anchor metabolic process"/>
    <property type="evidence" value="ECO:0007669"/>
    <property type="project" value="TreeGrafter"/>
</dbReference>
<keyword evidence="7 10" id="KW-0653">Protein transport</keyword>
<dbReference type="WBParaSite" id="Hba_19291">
    <property type="protein sequence ID" value="Hba_19291"/>
    <property type="gene ID" value="Hba_19291"/>
</dbReference>